<dbReference type="Gene3D" id="1.20.900.10">
    <property type="entry name" value="Dbl homology (DH) domain"/>
    <property type="match status" value="1"/>
</dbReference>
<dbReference type="PANTHER" id="PTHR46001">
    <property type="entry name" value="TIAM (MAMMALIAN TUMOR INVASION AND METASTASIS FACTOR) HOMOLOG"/>
    <property type="match status" value="1"/>
</dbReference>
<dbReference type="InterPro" id="IPR011993">
    <property type="entry name" value="PH-like_dom_sf"/>
</dbReference>
<evidence type="ECO:0000259" key="3">
    <source>
        <dbReference type="PROSITE" id="PS50003"/>
    </source>
</evidence>
<feature type="region of interest" description="Disordered" evidence="2">
    <location>
        <begin position="189"/>
        <end position="208"/>
    </location>
</feature>
<dbReference type="PRINTS" id="PR00683">
    <property type="entry name" value="SPECTRINPH"/>
</dbReference>
<gene>
    <name evidence="6" type="ORF">GPM918_LOCUS21893</name>
    <name evidence="7" type="ORF">SRO942_LOCUS21891</name>
</gene>
<feature type="compositionally biased region" description="Low complexity" evidence="2">
    <location>
        <begin position="189"/>
        <end position="206"/>
    </location>
</feature>
<dbReference type="InterPro" id="IPR001605">
    <property type="entry name" value="PH_dom-spectrin-type"/>
</dbReference>
<feature type="region of interest" description="Disordered" evidence="2">
    <location>
        <begin position="51"/>
        <end position="91"/>
    </location>
</feature>
<dbReference type="SUPFAM" id="SSF50156">
    <property type="entry name" value="PDZ domain-like"/>
    <property type="match status" value="1"/>
</dbReference>
<sequence length="1232" mass="142654">MYFSSLEHNDSHLTKTDAIQTFSTLSMIDENLTPLSTFRLKRQLATSSLDSPDLYADNNSVSSTTESESIGSLLDHIDDDNDDDDANGHNQKHQQILNNGIENENTIHQLIQTLNDDAHIKRSSYNESERTDSGIGGGLSIQDSGSWKFSTYEFQKSSPDKISIPEHFDSINIRKVPSLLSLLTQSSSISRSSSSSSSSSNENSNSELKQFPSNVISIPIYNSNYDSTTIHDSSLLKKAGWLNVKHWLTNQRKRVELASNRKWKRYWICLKGQDLLLYSDYSDIDEHINSKQSIDIRDCLCYSIPEYPKRDHVFSLATSTGDQYYFQPINQTETDNWIKFIHRTCAQNNHFRHQNIVKELKRNIHKLEKLIKHENTMHKLGELQLQVSTTTKVRQIISKQIELWEKNLEEFHVDLFRQKCYLAALNDKDLPNPKDLLIHACSGTKTTLNKLGSFTPCSFYSCITTRKQGLSNIKCDIKTRRNSNTNGQLTKCFLEKERNVTSGISSTESSTIVQMITCNNPMMKTLISITKSITVNELLKCVTNRLGLQTDDYYLQFNHNNNLFVPKKSEKLNTLHYTSIEICRKIFYQVTLKYYLISGLELDTELNDKNDRENCLQIFVSNVQNESEAEKLGIQSGDEIVLINNFVVQHMDLAMIDEQFENGSTVLIIRSSRSSHPFANSAMILADSMIQTLICPPPPSIFNQRLSRQVLKQLTVPKPIDYLKSGSLLDSDNDEYNKYLENHNQFQHISLSSPPVDLLLKNVEEVSGYCRPIYDEHSLNEQTILNEPRIKALSNAQRLRKVIFELLQTERTYVQDMERLLERYIGPLRDESLLPSDPIESLYISVQSITQLQVKFLKCLENSVPTDVLAYNISNEFQDILLSIADTFLHYASHFKMYSTFCAMHLCIHRLLENEQNPKLKAFFDARNPRHQHSSSFESYLIKPVQRILKYPLLLKQMLMYTDVNSIEKLKLSKAIDTMNDVAQYMNDMQTIYEEYGQCFEQIMKRYSNENKMTLQLTLPDLLAYGEIEWINIDDFVIQQKTKHQLETLCFIFRNGIIILCREINKNKKKDQQIKIDRFAYFIPIEQIQIVDMRQIKSTNDPLFVWELIHVNRIHFILANKNEDEKDTFINTINNCIRYYGQFSSTSSIRWRETCKSPLNNRNSEILSSSSPTRIIVDKDTPLSKSCHTLTATFVYQNDETRSPSPIWKRRNQNKKNYRTKIIRNFTDTTDC</sequence>
<dbReference type="Pfam" id="PF00169">
    <property type="entry name" value="PH"/>
    <property type="match status" value="1"/>
</dbReference>
<dbReference type="InterPro" id="IPR043537">
    <property type="entry name" value="Tiam1/Tiam2/Sif"/>
</dbReference>
<evidence type="ECO:0000259" key="5">
    <source>
        <dbReference type="PROSITE" id="PS50106"/>
    </source>
</evidence>
<dbReference type="Pfam" id="PF23014">
    <property type="entry name" value="PH_Tiam1"/>
    <property type="match status" value="1"/>
</dbReference>
<dbReference type="InterPro" id="IPR001478">
    <property type="entry name" value="PDZ"/>
</dbReference>
<dbReference type="Proteomes" id="UP000681722">
    <property type="component" value="Unassembled WGS sequence"/>
</dbReference>
<keyword evidence="1" id="KW-0677">Repeat</keyword>
<dbReference type="InterPro" id="IPR036034">
    <property type="entry name" value="PDZ_sf"/>
</dbReference>
<dbReference type="InterPro" id="IPR040655">
    <property type="entry name" value="TIAM1_CC-Ex"/>
</dbReference>
<comment type="caution">
    <text evidence="6">The sequence shown here is derived from an EMBL/GenBank/DDBJ whole genome shotgun (WGS) entry which is preliminary data.</text>
</comment>
<dbReference type="EMBL" id="CAJNOQ010007337">
    <property type="protein sequence ID" value="CAF1165266.1"/>
    <property type="molecule type" value="Genomic_DNA"/>
</dbReference>
<proteinExistence type="predicted"/>
<dbReference type="SUPFAM" id="SSF48065">
    <property type="entry name" value="DBL homology domain (DH-domain)"/>
    <property type="match status" value="1"/>
</dbReference>
<dbReference type="GO" id="GO:0007264">
    <property type="term" value="P:small GTPase-mediated signal transduction"/>
    <property type="evidence" value="ECO:0007669"/>
    <property type="project" value="InterPro"/>
</dbReference>
<dbReference type="Gene3D" id="2.30.29.30">
    <property type="entry name" value="Pleckstrin-homology domain (PH domain)/Phosphotyrosine-binding domain (PTB)"/>
    <property type="match status" value="2"/>
</dbReference>
<dbReference type="Pfam" id="PF00621">
    <property type="entry name" value="RhoGEF"/>
    <property type="match status" value="1"/>
</dbReference>
<dbReference type="SMART" id="SM00233">
    <property type="entry name" value="PH"/>
    <property type="match status" value="2"/>
</dbReference>
<dbReference type="InterPro" id="IPR000219">
    <property type="entry name" value="DH_dom"/>
</dbReference>
<dbReference type="CDD" id="cd00160">
    <property type="entry name" value="RhoGEF"/>
    <property type="match status" value="1"/>
</dbReference>
<dbReference type="PROSITE" id="PS50106">
    <property type="entry name" value="PDZ"/>
    <property type="match status" value="1"/>
</dbReference>
<dbReference type="PROSITE" id="PS50010">
    <property type="entry name" value="DH_2"/>
    <property type="match status" value="1"/>
</dbReference>
<dbReference type="SMART" id="SM00325">
    <property type="entry name" value="RhoGEF"/>
    <property type="match status" value="1"/>
</dbReference>
<feature type="domain" description="DH" evidence="4">
    <location>
        <begin position="798"/>
        <end position="989"/>
    </location>
</feature>
<dbReference type="Proteomes" id="UP000663829">
    <property type="component" value="Unassembled WGS sequence"/>
</dbReference>
<evidence type="ECO:0000313" key="6">
    <source>
        <dbReference type="EMBL" id="CAF1165266.1"/>
    </source>
</evidence>
<evidence type="ECO:0000256" key="1">
    <source>
        <dbReference type="ARBA" id="ARBA00022737"/>
    </source>
</evidence>
<dbReference type="Pfam" id="PF18385">
    <property type="entry name" value="Tiam_CC_Ex"/>
    <property type="match status" value="1"/>
</dbReference>
<evidence type="ECO:0000313" key="8">
    <source>
        <dbReference type="Proteomes" id="UP000663829"/>
    </source>
</evidence>
<dbReference type="InterPro" id="IPR035899">
    <property type="entry name" value="DBL_dom_sf"/>
</dbReference>
<dbReference type="Gene3D" id="2.30.42.10">
    <property type="match status" value="1"/>
</dbReference>
<dbReference type="AlphaFoldDB" id="A0A814U093"/>
<dbReference type="InterPro" id="IPR055230">
    <property type="entry name" value="PH_Tiam1/2"/>
</dbReference>
<dbReference type="InterPro" id="IPR001849">
    <property type="entry name" value="PH_domain"/>
</dbReference>
<evidence type="ECO:0000313" key="7">
    <source>
        <dbReference type="EMBL" id="CAF3928904.1"/>
    </source>
</evidence>
<keyword evidence="8" id="KW-1185">Reference proteome</keyword>
<organism evidence="6 8">
    <name type="scientific">Didymodactylos carnosus</name>
    <dbReference type="NCBI Taxonomy" id="1234261"/>
    <lineage>
        <taxon>Eukaryota</taxon>
        <taxon>Metazoa</taxon>
        <taxon>Spiralia</taxon>
        <taxon>Gnathifera</taxon>
        <taxon>Rotifera</taxon>
        <taxon>Eurotatoria</taxon>
        <taxon>Bdelloidea</taxon>
        <taxon>Philodinida</taxon>
        <taxon>Philodinidae</taxon>
        <taxon>Didymodactylos</taxon>
    </lineage>
</organism>
<dbReference type="EMBL" id="CAJOBC010007338">
    <property type="protein sequence ID" value="CAF3928904.1"/>
    <property type="molecule type" value="Genomic_DNA"/>
</dbReference>
<name>A0A814U093_9BILA</name>
<dbReference type="PANTHER" id="PTHR46001:SF3">
    <property type="entry name" value="PROTEIN STILL LIFE, ISOFORM SIF TYPE 1"/>
    <property type="match status" value="1"/>
</dbReference>
<evidence type="ECO:0000259" key="4">
    <source>
        <dbReference type="PROSITE" id="PS50010"/>
    </source>
</evidence>
<protein>
    <submittedName>
        <fullName evidence="6">Uncharacterized protein</fullName>
    </submittedName>
</protein>
<feature type="domain" description="PH" evidence="3">
    <location>
        <begin position="235"/>
        <end position="346"/>
    </location>
</feature>
<accession>A0A814U093</accession>
<feature type="compositionally biased region" description="Low complexity" evidence="2">
    <location>
        <begin position="58"/>
        <end position="69"/>
    </location>
</feature>
<dbReference type="Gene3D" id="6.10.140.680">
    <property type="match status" value="1"/>
</dbReference>
<dbReference type="GO" id="GO:0005085">
    <property type="term" value="F:guanyl-nucleotide exchange factor activity"/>
    <property type="evidence" value="ECO:0007669"/>
    <property type="project" value="InterPro"/>
</dbReference>
<dbReference type="GO" id="GO:0005543">
    <property type="term" value="F:phospholipid binding"/>
    <property type="evidence" value="ECO:0007669"/>
    <property type="project" value="InterPro"/>
</dbReference>
<reference evidence="6" key="1">
    <citation type="submission" date="2021-02" db="EMBL/GenBank/DDBJ databases">
        <authorList>
            <person name="Nowell W R."/>
        </authorList>
    </citation>
    <scope>NUCLEOTIDE SEQUENCE</scope>
</reference>
<feature type="domain" description="PDZ" evidence="5">
    <location>
        <begin position="599"/>
        <end position="675"/>
    </location>
</feature>
<evidence type="ECO:0000256" key="2">
    <source>
        <dbReference type="SAM" id="MobiDB-lite"/>
    </source>
</evidence>
<dbReference type="OrthoDB" id="8059989at2759"/>
<dbReference type="SUPFAM" id="SSF50729">
    <property type="entry name" value="PH domain-like"/>
    <property type="match status" value="2"/>
</dbReference>
<dbReference type="PROSITE" id="PS50003">
    <property type="entry name" value="PH_DOMAIN"/>
    <property type="match status" value="1"/>
</dbReference>